<sequence length="324" mass="36580">MGIPITIVSGFLGAGKTTLINHALAQSPFSKEEIIIIENEFGQTGVDHALLLQTTERIIQLNNGCMCCSLRGDLLASLSAILEVYQEEQQPIAQVILETTGIADPQPIIQTILTTPHIKNHFYIDSLLTVVDGHHWQQQLQEAEAIKQLALADRLFFSVKEPADITQLPTFQETLRTINPFADILSFQANEPLLASDFFQLNKFTATLTEHEMTHSPHEHAHEHHHHTFHSLTLTASSALNEPLFTRWLDWLMYTHQEKLYRFKGILALQEHDLAIAMQGVNQQVAFQMTNQPPQETTIVLIGKELETKKIQETFQTLNKIATP</sequence>
<dbReference type="InterPro" id="IPR011629">
    <property type="entry name" value="CobW-like_C"/>
</dbReference>
<reference evidence="7 8" key="1">
    <citation type="submission" date="2010-07" db="EMBL/GenBank/DDBJ databases">
        <authorList>
            <person name="Sid Ahmed O."/>
        </authorList>
    </citation>
    <scope>NUCLEOTIDE SEQUENCE [LARGE SCALE GENOMIC DNA]</scope>
    <source>
        <strain evidence="7 8">TX4248</strain>
    </source>
</reference>
<dbReference type="GO" id="GO:0005737">
    <property type="term" value="C:cytoplasm"/>
    <property type="evidence" value="ECO:0007669"/>
    <property type="project" value="TreeGrafter"/>
</dbReference>
<evidence type="ECO:0000256" key="3">
    <source>
        <dbReference type="ARBA" id="ARBA00023186"/>
    </source>
</evidence>
<dbReference type="RefSeq" id="WP_002365414.1">
    <property type="nucleotide sequence ID" value="NZ_GL454482.1"/>
</dbReference>
<dbReference type="InterPro" id="IPR051316">
    <property type="entry name" value="Zinc-reg_GTPase_activator"/>
</dbReference>
<dbReference type="SUPFAM" id="SSF52540">
    <property type="entry name" value="P-loop containing nucleoside triphosphate hydrolases"/>
    <property type="match status" value="1"/>
</dbReference>
<name>A0A125W3E7_ENTFL</name>
<accession>A0A125W3E7</accession>
<dbReference type="SMART" id="SM00833">
    <property type="entry name" value="CobW_C"/>
    <property type="match status" value="1"/>
</dbReference>
<dbReference type="GO" id="GO:0016787">
    <property type="term" value="F:hydrolase activity"/>
    <property type="evidence" value="ECO:0007669"/>
    <property type="project" value="UniProtKB-KW"/>
</dbReference>
<dbReference type="PANTHER" id="PTHR13748:SF62">
    <property type="entry name" value="COBW DOMAIN-CONTAINING PROTEIN"/>
    <property type="match status" value="1"/>
</dbReference>
<dbReference type="HOGENOM" id="CLU_017452_0_2_9"/>
<dbReference type="CDD" id="cd03112">
    <property type="entry name" value="CobW-like"/>
    <property type="match status" value="1"/>
</dbReference>
<evidence type="ECO:0000256" key="1">
    <source>
        <dbReference type="ARBA" id="ARBA00022741"/>
    </source>
</evidence>
<keyword evidence="3" id="KW-0143">Chaperone</keyword>
<dbReference type="Gene3D" id="3.30.1220.10">
    <property type="entry name" value="CobW-like, C-terminal domain"/>
    <property type="match status" value="1"/>
</dbReference>
<evidence type="ECO:0000259" key="6">
    <source>
        <dbReference type="SMART" id="SM00833"/>
    </source>
</evidence>
<dbReference type="Proteomes" id="UP000004846">
    <property type="component" value="Unassembled WGS sequence"/>
</dbReference>
<evidence type="ECO:0000313" key="8">
    <source>
        <dbReference type="Proteomes" id="UP000004846"/>
    </source>
</evidence>
<dbReference type="GO" id="GO:0000166">
    <property type="term" value="F:nucleotide binding"/>
    <property type="evidence" value="ECO:0007669"/>
    <property type="project" value="UniProtKB-KW"/>
</dbReference>
<dbReference type="Gene3D" id="3.40.50.300">
    <property type="entry name" value="P-loop containing nucleotide triphosphate hydrolases"/>
    <property type="match status" value="1"/>
</dbReference>
<comment type="catalytic activity">
    <reaction evidence="5">
        <text>GTP + H2O = GDP + phosphate + H(+)</text>
        <dbReference type="Rhea" id="RHEA:19669"/>
        <dbReference type="ChEBI" id="CHEBI:15377"/>
        <dbReference type="ChEBI" id="CHEBI:15378"/>
        <dbReference type="ChEBI" id="CHEBI:37565"/>
        <dbReference type="ChEBI" id="CHEBI:43474"/>
        <dbReference type="ChEBI" id="CHEBI:58189"/>
    </reaction>
    <physiologicalReaction direction="left-to-right" evidence="5">
        <dbReference type="Rhea" id="RHEA:19670"/>
    </physiologicalReaction>
</comment>
<keyword evidence="1" id="KW-0547">Nucleotide-binding</keyword>
<dbReference type="InterPro" id="IPR036627">
    <property type="entry name" value="CobW-likC_sf"/>
</dbReference>
<feature type="domain" description="CobW C-terminal" evidence="6">
    <location>
        <begin position="229"/>
        <end position="319"/>
    </location>
</feature>
<dbReference type="InterPro" id="IPR027417">
    <property type="entry name" value="P-loop_NTPase"/>
</dbReference>
<dbReference type="Pfam" id="PF07683">
    <property type="entry name" value="CobW_C"/>
    <property type="match status" value="1"/>
</dbReference>
<gene>
    <name evidence="7" type="ORF">HMPREF9498_02581</name>
</gene>
<protein>
    <submittedName>
        <fullName evidence="7">CobW/P47K family protein</fullName>
    </submittedName>
</protein>
<dbReference type="Pfam" id="PF02492">
    <property type="entry name" value="cobW"/>
    <property type="match status" value="1"/>
</dbReference>
<evidence type="ECO:0000256" key="4">
    <source>
        <dbReference type="ARBA" id="ARBA00034320"/>
    </source>
</evidence>
<dbReference type="EMBL" id="AEBR01000094">
    <property type="protein sequence ID" value="EFM81814.1"/>
    <property type="molecule type" value="Genomic_DNA"/>
</dbReference>
<dbReference type="PANTHER" id="PTHR13748">
    <property type="entry name" value="COBW-RELATED"/>
    <property type="match status" value="1"/>
</dbReference>
<organism evidence="7 8">
    <name type="scientific">Enterococcus faecalis TX4248</name>
    <dbReference type="NCBI Taxonomy" id="749495"/>
    <lineage>
        <taxon>Bacteria</taxon>
        <taxon>Bacillati</taxon>
        <taxon>Bacillota</taxon>
        <taxon>Bacilli</taxon>
        <taxon>Lactobacillales</taxon>
        <taxon>Enterococcaceae</taxon>
        <taxon>Enterococcus</taxon>
    </lineage>
</organism>
<dbReference type="SUPFAM" id="SSF90002">
    <property type="entry name" value="Hypothetical protein YjiA, C-terminal domain"/>
    <property type="match status" value="1"/>
</dbReference>
<keyword evidence="2" id="KW-0378">Hydrolase</keyword>
<dbReference type="AlphaFoldDB" id="A0A125W3E7"/>
<proteinExistence type="inferred from homology"/>
<evidence type="ECO:0000256" key="5">
    <source>
        <dbReference type="ARBA" id="ARBA00049117"/>
    </source>
</evidence>
<evidence type="ECO:0000256" key="2">
    <source>
        <dbReference type="ARBA" id="ARBA00022801"/>
    </source>
</evidence>
<comment type="similarity">
    <text evidence="4">Belongs to the SIMIBI class G3E GTPase family. ZNG1 subfamily.</text>
</comment>
<evidence type="ECO:0000313" key="7">
    <source>
        <dbReference type="EMBL" id="EFM81814.1"/>
    </source>
</evidence>
<comment type="caution">
    <text evidence="7">The sequence shown here is derived from an EMBL/GenBank/DDBJ whole genome shotgun (WGS) entry which is preliminary data.</text>
</comment>
<dbReference type="InterPro" id="IPR003495">
    <property type="entry name" value="CobW/HypB/UreG_nucleotide-bd"/>
</dbReference>